<accession>A0A839AJU2</accession>
<name>A0A839AJU2_9FLAO</name>
<keyword evidence="1" id="KW-0472">Membrane</keyword>
<keyword evidence="1" id="KW-1133">Transmembrane helix</keyword>
<feature type="transmembrane region" description="Helical" evidence="1">
    <location>
        <begin position="38"/>
        <end position="56"/>
    </location>
</feature>
<organism evidence="2 3">
    <name type="scientific">Tenacibaculum pelagium</name>
    <dbReference type="NCBI Taxonomy" id="2759527"/>
    <lineage>
        <taxon>Bacteria</taxon>
        <taxon>Pseudomonadati</taxon>
        <taxon>Bacteroidota</taxon>
        <taxon>Flavobacteriia</taxon>
        <taxon>Flavobacteriales</taxon>
        <taxon>Flavobacteriaceae</taxon>
        <taxon>Tenacibaculum</taxon>
    </lineage>
</organism>
<reference evidence="2 3" key="1">
    <citation type="submission" date="2020-07" db="EMBL/GenBank/DDBJ databases">
        <title>Bacterium isolated from marine sediment.</title>
        <authorList>
            <person name="Shang D."/>
            <person name="Du Z.-J."/>
        </authorList>
    </citation>
    <scope>NUCLEOTIDE SEQUENCE [LARGE SCALE GENOMIC DNA]</scope>
    <source>
        <strain evidence="2 3">S7007</strain>
    </source>
</reference>
<protein>
    <submittedName>
        <fullName evidence="2">Uncharacterized protein</fullName>
    </submittedName>
</protein>
<dbReference type="RefSeq" id="WP_182123829.1">
    <property type="nucleotide sequence ID" value="NZ_JACGLS010000001.1"/>
</dbReference>
<sequence>MIQSKKFWKFIYTIISLIGIGMLVYGIVLYELTLINEYLLLLGIIIFSIPLYFFIRNHYANLYDVSKYFYPFCVSITSAGFISVTIFLMLNFHFANKDIINDYDLIIREKGILGGRGRTPYAVVNIENKRKNILFPKGEIIRLNNRVYLKTIKGLFGFEVIVEKKIK</sequence>
<keyword evidence="3" id="KW-1185">Reference proteome</keyword>
<dbReference type="AlphaFoldDB" id="A0A839AJU2"/>
<evidence type="ECO:0000313" key="2">
    <source>
        <dbReference type="EMBL" id="MBA6155325.1"/>
    </source>
</evidence>
<dbReference type="Proteomes" id="UP000563906">
    <property type="component" value="Unassembled WGS sequence"/>
</dbReference>
<evidence type="ECO:0000256" key="1">
    <source>
        <dbReference type="SAM" id="Phobius"/>
    </source>
</evidence>
<comment type="caution">
    <text evidence="2">The sequence shown here is derived from an EMBL/GenBank/DDBJ whole genome shotgun (WGS) entry which is preliminary data.</text>
</comment>
<dbReference type="EMBL" id="JACGLS010000001">
    <property type="protein sequence ID" value="MBA6155325.1"/>
    <property type="molecule type" value="Genomic_DNA"/>
</dbReference>
<keyword evidence="1" id="KW-0812">Transmembrane</keyword>
<feature type="transmembrane region" description="Helical" evidence="1">
    <location>
        <begin position="12"/>
        <end position="32"/>
    </location>
</feature>
<proteinExistence type="predicted"/>
<feature type="transmembrane region" description="Helical" evidence="1">
    <location>
        <begin position="68"/>
        <end position="90"/>
    </location>
</feature>
<gene>
    <name evidence="2" type="ORF">H3Z83_02125</name>
</gene>
<evidence type="ECO:0000313" key="3">
    <source>
        <dbReference type="Proteomes" id="UP000563906"/>
    </source>
</evidence>